<feature type="domain" description="DRBM" evidence="5">
    <location>
        <begin position="27"/>
        <end position="96"/>
    </location>
</feature>
<feature type="compositionally biased region" description="Polar residues" evidence="4">
    <location>
        <begin position="1"/>
        <end position="15"/>
    </location>
</feature>
<dbReference type="GO" id="GO:0004525">
    <property type="term" value="F:ribonuclease III activity"/>
    <property type="evidence" value="ECO:0000318"/>
    <property type="project" value="GO_Central"/>
</dbReference>
<gene>
    <name evidence="6" type="ordered locus">MTR_4g007820</name>
    <name evidence="7" type="ORF">MtrunA17_Chr4g0002041</name>
</gene>
<dbReference type="GO" id="GO:0006396">
    <property type="term" value="P:RNA processing"/>
    <property type="evidence" value="ECO:0000318"/>
    <property type="project" value="GO_Central"/>
</dbReference>
<dbReference type="SMART" id="SM00358">
    <property type="entry name" value="DSRM"/>
    <property type="match status" value="2"/>
</dbReference>
<organism evidence="6 9">
    <name type="scientific">Medicago truncatula</name>
    <name type="common">Barrel medic</name>
    <name type="synonym">Medicago tribuloides</name>
    <dbReference type="NCBI Taxonomy" id="3880"/>
    <lineage>
        <taxon>Eukaryota</taxon>
        <taxon>Viridiplantae</taxon>
        <taxon>Streptophyta</taxon>
        <taxon>Embryophyta</taxon>
        <taxon>Tracheophyta</taxon>
        <taxon>Spermatophyta</taxon>
        <taxon>Magnoliopsida</taxon>
        <taxon>eudicotyledons</taxon>
        <taxon>Gunneridae</taxon>
        <taxon>Pentapetalae</taxon>
        <taxon>rosids</taxon>
        <taxon>fabids</taxon>
        <taxon>Fabales</taxon>
        <taxon>Fabaceae</taxon>
        <taxon>Papilionoideae</taxon>
        <taxon>50 kb inversion clade</taxon>
        <taxon>NPAAA clade</taxon>
        <taxon>Hologalegina</taxon>
        <taxon>IRL clade</taxon>
        <taxon>Trifolieae</taxon>
        <taxon>Medicago</taxon>
    </lineage>
</organism>
<dbReference type="OrthoDB" id="5988181at2759"/>
<feature type="region of interest" description="Disordered" evidence="4">
    <location>
        <begin position="1"/>
        <end position="25"/>
    </location>
</feature>
<reference evidence="6 9" key="1">
    <citation type="journal article" date="2011" name="Nature">
        <title>The Medicago genome provides insight into the evolution of rhizobial symbioses.</title>
        <authorList>
            <person name="Young N.D."/>
            <person name="Debelle F."/>
            <person name="Oldroyd G.E."/>
            <person name="Geurts R."/>
            <person name="Cannon S.B."/>
            <person name="Udvardi M.K."/>
            <person name="Benedito V.A."/>
            <person name="Mayer K.F."/>
            <person name="Gouzy J."/>
            <person name="Schoof H."/>
            <person name="Van de Peer Y."/>
            <person name="Proost S."/>
            <person name="Cook D.R."/>
            <person name="Meyers B.C."/>
            <person name="Spannagl M."/>
            <person name="Cheung F."/>
            <person name="De Mita S."/>
            <person name="Krishnakumar V."/>
            <person name="Gundlach H."/>
            <person name="Zhou S."/>
            <person name="Mudge J."/>
            <person name="Bharti A.K."/>
            <person name="Murray J.D."/>
            <person name="Naoumkina M.A."/>
            <person name="Rosen B."/>
            <person name="Silverstein K.A."/>
            <person name="Tang H."/>
            <person name="Rombauts S."/>
            <person name="Zhao P.X."/>
            <person name="Zhou P."/>
            <person name="Barbe V."/>
            <person name="Bardou P."/>
            <person name="Bechner M."/>
            <person name="Bellec A."/>
            <person name="Berger A."/>
            <person name="Berges H."/>
            <person name="Bidwell S."/>
            <person name="Bisseling T."/>
            <person name="Choisne N."/>
            <person name="Couloux A."/>
            <person name="Denny R."/>
            <person name="Deshpande S."/>
            <person name="Dai X."/>
            <person name="Doyle J.J."/>
            <person name="Dudez A.M."/>
            <person name="Farmer A.D."/>
            <person name="Fouteau S."/>
            <person name="Franken C."/>
            <person name="Gibelin C."/>
            <person name="Gish J."/>
            <person name="Goldstein S."/>
            <person name="Gonzalez A.J."/>
            <person name="Green P.J."/>
            <person name="Hallab A."/>
            <person name="Hartog M."/>
            <person name="Hua A."/>
            <person name="Humphray S.J."/>
            <person name="Jeong D.H."/>
            <person name="Jing Y."/>
            <person name="Jocker A."/>
            <person name="Kenton S.M."/>
            <person name="Kim D.J."/>
            <person name="Klee K."/>
            <person name="Lai H."/>
            <person name="Lang C."/>
            <person name="Lin S."/>
            <person name="Macmil S.L."/>
            <person name="Magdelenat G."/>
            <person name="Matthews L."/>
            <person name="McCorrison J."/>
            <person name="Monaghan E.L."/>
            <person name="Mun J.H."/>
            <person name="Najar F.Z."/>
            <person name="Nicholson C."/>
            <person name="Noirot C."/>
            <person name="O'Bleness M."/>
            <person name="Paule C.R."/>
            <person name="Poulain J."/>
            <person name="Prion F."/>
            <person name="Qin B."/>
            <person name="Qu C."/>
            <person name="Retzel E.F."/>
            <person name="Riddle C."/>
            <person name="Sallet E."/>
            <person name="Samain S."/>
            <person name="Samson N."/>
            <person name="Sanders I."/>
            <person name="Saurat O."/>
            <person name="Scarpelli C."/>
            <person name="Schiex T."/>
            <person name="Segurens B."/>
            <person name="Severin A.J."/>
            <person name="Sherrier D.J."/>
            <person name="Shi R."/>
            <person name="Sims S."/>
            <person name="Singer S.R."/>
            <person name="Sinharoy S."/>
            <person name="Sterck L."/>
            <person name="Viollet A."/>
            <person name="Wang B.B."/>
            <person name="Wang K."/>
            <person name="Wang M."/>
            <person name="Wang X."/>
            <person name="Warfsmann J."/>
            <person name="Weissenbach J."/>
            <person name="White D.D."/>
            <person name="White J.D."/>
            <person name="Wiley G.B."/>
            <person name="Wincker P."/>
            <person name="Xing Y."/>
            <person name="Yang L."/>
            <person name="Yao Z."/>
            <person name="Ying F."/>
            <person name="Zhai J."/>
            <person name="Zhou L."/>
            <person name="Zuber A."/>
            <person name="Denarie J."/>
            <person name="Dixon R.A."/>
            <person name="May G.D."/>
            <person name="Schwartz D.C."/>
            <person name="Rogers J."/>
            <person name="Quetier F."/>
            <person name="Town C.D."/>
            <person name="Roe B.A."/>
        </authorList>
    </citation>
    <scope>NUCLEOTIDE SEQUENCE [LARGE SCALE GENOMIC DNA]</scope>
    <source>
        <strain evidence="6">A17</strain>
        <strain evidence="8 9">cv. Jemalong A17</strain>
    </source>
</reference>
<dbReference type="InterPro" id="IPR014720">
    <property type="entry name" value="dsRBD_dom"/>
</dbReference>
<evidence type="ECO:0000256" key="2">
    <source>
        <dbReference type="ARBA" id="ARBA00022884"/>
    </source>
</evidence>
<evidence type="ECO:0000313" key="9">
    <source>
        <dbReference type="Proteomes" id="UP000002051"/>
    </source>
</evidence>
<dbReference type="GO" id="GO:0005634">
    <property type="term" value="C:nucleus"/>
    <property type="evidence" value="ECO:0000318"/>
    <property type="project" value="GO_Central"/>
</dbReference>
<dbReference type="GO" id="GO:0003725">
    <property type="term" value="F:double-stranded RNA binding"/>
    <property type="evidence" value="ECO:0000318"/>
    <property type="project" value="GO_Central"/>
</dbReference>
<reference evidence="7" key="4">
    <citation type="journal article" date="2018" name="Nat. Plants">
        <title>Whole-genome landscape of Medicago truncatula symbiotic genes.</title>
        <authorList>
            <person name="Pecrix Y."/>
            <person name="Gamas P."/>
            <person name="Carrere S."/>
        </authorList>
    </citation>
    <scope>NUCLEOTIDE SEQUENCE</scope>
    <source>
        <tissue evidence="7">Leaves</tissue>
    </source>
</reference>
<dbReference type="HOGENOM" id="CLU_072202_0_0_1"/>
<dbReference type="Proteomes" id="UP000002051">
    <property type="component" value="Chromosome 4"/>
</dbReference>
<evidence type="ECO:0000256" key="3">
    <source>
        <dbReference type="PROSITE-ProRule" id="PRU00266"/>
    </source>
</evidence>
<dbReference type="GO" id="GO:0010468">
    <property type="term" value="P:regulation of gene expression"/>
    <property type="evidence" value="ECO:0000318"/>
    <property type="project" value="GO_Central"/>
</dbReference>
<proteinExistence type="predicted"/>
<evidence type="ECO:0000313" key="7">
    <source>
        <dbReference type="EMBL" id="RHN58402.1"/>
    </source>
</evidence>
<accession>A0A072UHI0</accession>
<dbReference type="EMBL" id="PSQE01000004">
    <property type="protein sequence ID" value="RHN58402.1"/>
    <property type="molecule type" value="Genomic_DNA"/>
</dbReference>
<dbReference type="PANTHER" id="PTHR46031">
    <property type="match status" value="1"/>
</dbReference>
<keyword evidence="2 3" id="KW-0694">RNA-binding</keyword>
<dbReference type="SUPFAM" id="SSF54768">
    <property type="entry name" value="dsRNA-binding domain-like"/>
    <property type="match status" value="2"/>
</dbReference>
<evidence type="ECO:0000313" key="6">
    <source>
        <dbReference type="EMBL" id="KEH28583.1"/>
    </source>
</evidence>
<evidence type="ECO:0000313" key="8">
    <source>
        <dbReference type="EnsemblPlants" id="KEH28583"/>
    </source>
</evidence>
<dbReference type="PANTHER" id="PTHR46031:SF37">
    <property type="entry name" value="DRBM DOMAIN-CONTAINING PROTEIN"/>
    <property type="match status" value="1"/>
</dbReference>
<name>A0A072UHI0_MEDTR</name>
<dbReference type="Gramene" id="rna20311">
    <property type="protein sequence ID" value="RHN58402.1"/>
    <property type="gene ID" value="gene20311"/>
</dbReference>
<dbReference type="PROSITE" id="PS50137">
    <property type="entry name" value="DS_RBD"/>
    <property type="match status" value="1"/>
</dbReference>
<dbReference type="STRING" id="3880.A0A072UHI0"/>
<keyword evidence="1" id="KW-0677">Repeat</keyword>
<evidence type="ECO:0000256" key="1">
    <source>
        <dbReference type="ARBA" id="ARBA00022737"/>
    </source>
</evidence>
<dbReference type="EnsemblPlants" id="KEH28583">
    <property type="protein sequence ID" value="KEH28583"/>
    <property type="gene ID" value="MTR_4g007820"/>
</dbReference>
<dbReference type="AlphaFoldDB" id="A0A072UHI0"/>
<reference evidence="8" key="3">
    <citation type="submission" date="2015-04" db="UniProtKB">
        <authorList>
            <consortium name="EnsemblPlants"/>
        </authorList>
    </citation>
    <scope>IDENTIFICATION</scope>
    <source>
        <strain evidence="8">cv. Jemalong A17</strain>
    </source>
</reference>
<evidence type="ECO:0000259" key="5">
    <source>
        <dbReference type="PROSITE" id="PS50137"/>
    </source>
</evidence>
<keyword evidence="9" id="KW-1185">Reference proteome</keyword>
<reference evidence="6 9" key="2">
    <citation type="journal article" date="2014" name="BMC Genomics">
        <title>An improved genome release (version Mt4.0) for the model legume Medicago truncatula.</title>
        <authorList>
            <person name="Tang H."/>
            <person name="Krishnakumar V."/>
            <person name="Bidwell S."/>
            <person name="Rosen B."/>
            <person name="Chan A."/>
            <person name="Zhou S."/>
            <person name="Gentzbittel L."/>
            <person name="Childs K.L."/>
            <person name="Yandell M."/>
            <person name="Gundlach H."/>
            <person name="Mayer K.F."/>
            <person name="Schwartz D.C."/>
            <person name="Town C.D."/>
        </authorList>
    </citation>
    <scope>GENOME REANNOTATION</scope>
    <source>
        <strain evidence="6">A17</strain>
        <strain evidence="8 9">cv. Jemalong A17</strain>
    </source>
</reference>
<feature type="region of interest" description="Disordered" evidence="4">
    <location>
        <begin position="251"/>
        <end position="287"/>
    </location>
</feature>
<sequence>MASSSSAPQNRTSVSPELHPHLSPAPTYKNDLIEFALRSKMKSPEFFVRNKGSSHAPAFESTVMVGDLFFTSQLTFFHRKAAEQEVSRFALEHLTKKIKDEAYSIMSEAVTFCKAVLNDYASKLRIQLPTYNSVEYIEVIPYFLCTLDLNGTSYTGVAARRKNDAEELAARAAILSILGNSNSGVLLAQIIKTKAELLDSIKPKALQSTCDSVLVLPEESSERSSLLLQLSGAKDKDEIEMACPESGPIISISQQPEMQTHEPTPEAAKSSNEPEQPSVALPIDTGVSAKRRRRLKYKANKKARIEAELKVLNDSSCVAQ</sequence>
<dbReference type="EMBL" id="CM001220">
    <property type="protein sequence ID" value="KEH28583.1"/>
    <property type="molecule type" value="Genomic_DNA"/>
</dbReference>
<dbReference type="Gene3D" id="3.30.160.20">
    <property type="match status" value="2"/>
</dbReference>
<evidence type="ECO:0000256" key="4">
    <source>
        <dbReference type="SAM" id="MobiDB-lite"/>
    </source>
</evidence>
<dbReference type="Proteomes" id="UP000265566">
    <property type="component" value="Chromosome 4"/>
</dbReference>
<dbReference type="Pfam" id="PF00035">
    <property type="entry name" value="dsrm"/>
    <property type="match status" value="1"/>
</dbReference>
<protein>
    <submittedName>
        <fullName evidence="6">Double-stranded RNA-binding motif protein</fullName>
    </submittedName>
    <submittedName>
        <fullName evidence="7">Putative double-stranded RNA-binding domain-containing protein</fullName>
    </submittedName>
</protein>